<keyword evidence="3" id="KW-1185">Reference proteome</keyword>
<reference evidence="2 3" key="1">
    <citation type="journal article" date="2024" name="Front Chem Biol">
        <title>Unveiling the potential of Daldinia eschscholtzii MFLUCC 19-0629 through bioactivity and bioinformatics studies for enhanced sustainable agriculture production.</title>
        <authorList>
            <person name="Brooks S."/>
            <person name="Weaver J.A."/>
            <person name="Klomchit A."/>
            <person name="Alharthi S.A."/>
            <person name="Onlamun T."/>
            <person name="Nurani R."/>
            <person name="Vong T.K."/>
            <person name="Alberti F."/>
            <person name="Greco C."/>
        </authorList>
    </citation>
    <scope>NUCLEOTIDE SEQUENCE [LARGE SCALE GENOMIC DNA]</scope>
    <source>
        <strain evidence="2">MFLUCC 19-0629</strain>
    </source>
</reference>
<organism evidence="2 3">
    <name type="scientific">Daldinia eschscholtzii</name>
    <dbReference type="NCBI Taxonomy" id="292717"/>
    <lineage>
        <taxon>Eukaryota</taxon>
        <taxon>Fungi</taxon>
        <taxon>Dikarya</taxon>
        <taxon>Ascomycota</taxon>
        <taxon>Pezizomycotina</taxon>
        <taxon>Sordariomycetes</taxon>
        <taxon>Xylariomycetidae</taxon>
        <taxon>Xylariales</taxon>
        <taxon>Hypoxylaceae</taxon>
        <taxon>Daldinia</taxon>
    </lineage>
</organism>
<feature type="region of interest" description="Disordered" evidence="1">
    <location>
        <begin position="1"/>
        <end position="197"/>
    </location>
</feature>
<evidence type="ECO:0000313" key="2">
    <source>
        <dbReference type="EMBL" id="KAK6951073.1"/>
    </source>
</evidence>
<proteinExistence type="predicted"/>
<name>A0AAX6MF52_9PEZI</name>
<gene>
    <name evidence="2" type="ORF">Daesc_007602</name>
</gene>
<dbReference type="EMBL" id="JBANMG010000007">
    <property type="protein sequence ID" value="KAK6951073.1"/>
    <property type="molecule type" value="Genomic_DNA"/>
</dbReference>
<dbReference type="AlphaFoldDB" id="A0AAX6MF52"/>
<feature type="compositionally biased region" description="Polar residues" evidence="1">
    <location>
        <begin position="183"/>
        <end position="192"/>
    </location>
</feature>
<feature type="compositionally biased region" description="Low complexity" evidence="1">
    <location>
        <begin position="139"/>
        <end position="171"/>
    </location>
</feature>
<accession>A0AAX6MF52</accession>
<feature type="compositionally biased region" description="Polar residues" evidence="1">
    <location>
        <begin position="104"/>
        <end position="114"/>
    </location>
</feature>
<dbReference type="Proteomes" id="UP001369815">
    <property type="component" value="Unassembled WGS sequence"/>
</dbReference>
<evidence type="ECO:0000313" key="3">
    <source>
        <dbReference type="Proteomes" id="UP001369815"/>
    </source>
</evidence>
<sequence length="221" mass="23315">MDYDVPNPFQPHSPMVAEPQRGSLAHGIGSPQPQHGDAAQGDSAGNVSGGNAGSSKQKRRLFGNFGFRSCAKPEPNDSAEPGAQSGEPPAQNIQLVPIIKITPPEQTETVSSGPTVGIPAAAHTRVPRQNLRFDVPAHPGSQQGSQQGQFLSQAQPQPQQQQQQPQGRQAQHLTPARAGPTQAEGSDNSEYSSRGGATGDCLSEPCGCCSYWCHKIFCDDD</sequence>
<comment type="caution">
    <text evidence="2">The sequence shown here is derived from an EMBL/GenBank/DDBJ whole genome shotgun (WGS) entry which is preliminary data.</text>
</comment>
<evidence type="ECO:0000256" key="1">
    <source>
        <dbReference type="SAM" id="MobiDB-lite"/>
    </source>
</evidence>
<protein>
    <submittedName>
        <fullName evidence="2">Uncharacterized protein</fullName>
    </submittedName>
</protein>